<feature type="domain" description="Amidohydrolase 3" evidence="1">
    <location>
        <begin position="67"/>
        <end position="576"/>
    </location>
</feature>
<reference evidence="2" key="1">
    <citation type="submission" date="2015-10" db="EMBL/GenBank/DDBJ databases">
        <authorList>
            <person name="Gilbert D.G."/>
        </authorList>
    </citation>
    <scope>NUCLEOTIDE SEQUENCE</scope>
</reference>
<dbReference type="CDD" id="cd01300">
    <property type="entry name" value="YtcJ_like"/>
    <property type="match status" value="1"/>
</dbReference>
<dbReference type="SUPFAM" id="SSF51338">
    <property type="entry name" value="Composite domain of metallo-dependent hydrolases"/>
    <property type="match status" value="1"/>
</dbReference>
<dbReference type="Gene3D" id="2.30.40.10">
    <property type="entry name" value="Urease, subunit C, domain 1"/>
    <property type="match status" value="1"/>
</dbReference>
<evidence type="ECO:0000259" key="1">
    <source>
        <dbReference type="Pfam" id="PF07969"/>
    </source>
</evidence>
<sequence length="578" mass="65824">MKLKFIFIFFFSFLIAEKADLVIQNAYVWTVDFSKPTAEAVAVRNNKIIFVGSNKAVQKYIDGNTNIIDAGGKLVLPGFNDNHVHFESTCRIVTGLNLLDIHQEKPFISRVRDVHERFTPGVWITGGLWSAYQAWESSSISEEGRKAKIDFFKPHRKMVDNFTAERPIFIQRFDQKVFFANSKALEIAGITKDGADPPNIHVERDKRRNPTGILTGSGVQKYFNNIIPPRSWEQRVWESEAVLKRCARFGVTSLSDMSDARQREIFYYLRNEDKLTVRIHSRGYLDQWEKMSELGIKIGSGDSMIRLGTVKAWIDGIMGNSTARFYEAYTHNSDEFGIWRKIMFPWRSQSGGRDLQSNLEYLAIKADSAGIQLSVHAIGDAANGYLLDMMNRLNEHNGVKNRRFRLVHAQVIRPDDFKRFKNMSIVAEVQPYHCTDDMRWMEERIGHERSKGAYAFRSLWDSGAVVCFGSDSPGTNASRYPLNPMLGLYAAVTRQTLDGKPVDGWFPNEKLSVEEAIQAYTLNSAYASFEENIKGSITEGKLADIVILSDNLLEIDPSKIKDVEIKTTIFNGKIIYQQ</sequence>
<dbReference type="Pfam" id="PF07969">
    <property type="entry name" value="Amidohydro_3"/>
    <property type="match status" value="1"/>
</dbReference>
<dbReference type="AlphaFoldDB" id="A0A160VE15"/>
<dbReference type="Gene3D" id="3.20.20.140">
    <property type="entry name" value="Metal-dependent hydrolases"/>
    <property type="match status" value="1"/>
</dbReference>
<dbReference type="PANTHER" id="PTHR22642:SF2">
    <property type="entry name" value="PROTEIN LONG AFTER FAR-RED 3"/>
    <property type="match status" value="1"/>
</dbReference>
<dbReference type="InterPro" id="IPR032466">
    <property type="entry name" value="Metal_Hydrolase"/>
</dbReference>
<dbReference type="GO" id="GO:0016810">
    <property type="term" value="F:hydrolase activity, acting on carbon-nitrogen (but not peptide) bonds"/>
    <property type="evidence" value="ECO:0007669"/>
    <property type="project" value="InterPro"/>
</dbReference>
<organism evidence="2">
    <name type="scientific">hydrothermal vent metagenome</name>
    <dbReference type="NCBI Taxonomy" id="652676"/>
    <lineage>
        <taxon>unclassified sequences</taxon>
        <taxon>metagenomes</taxon>
        <taxon>ecological metagenomes</taxon>
    </lineage>
</organism>
<dbReference type="InterPro" id="IPR011059">
    <property type="entry name" value="Metal-dep_hydrolase_composite"/>
</dbReference>
<protein>
    <submittedName>
        <fullName evidence="2">Exoenzymes regulatory protein AepA</fullName>
    </submittedName>
</protein>
<dbReference type="EMBL" id="FAXC01000100">
    <property type="protein sequence ID" value="CUV08653.1"/>
    <property type="molecule type" value="Genomic_DNA"/>
</dbReference>
<gene>
    <name evidence="2" type="ORF">MGWOODY_Mmi1050</name>
</gene>
<dbReference type="Gene3D" id="3.10.310.70">
    <property type="match status" value="1"/>
</dbReference>
<dbReference type="SUPFAM" id="SSF51556">
    <property type="entry name" value="Metallo-dependent hydrolases"/>
    <property type="match status" value="1"/>
</dbReference>
<proteinExistence type="predicted"/>
<dbReference type="InterPro" id="IPR033932">
    <property type="entry name" value="YtcJ-like"/>
</dbReference>
<dbReference type="PANTHER" id="PTHR22642">
    <property type="entry name" value="IMIDAZOLONEPROPIONASE"/>
    <property type="match status" value="1"/>
</dbReference>
<accession>A0A160VE15</accession>
<evidence type="ECO:0000313" key="2">
    <source>
        <dbReference type="EMBL" id="CUV08653.1"/>
    </source>
</evidence>
<dbReference type="InterPro" id="IPR013108">
    <property type="entry name" value="Amidohydro_3"/>
</dbReference>
<name>A0A160VE15_9ZZZZ</name>